<reference evidence="1" key="1">
    <citation type="journal article" date="2014" name="Int. J. Syst. Evol. Microbiol.">
        <title>Complete genome sequence of Corynebacterium casei LMG S-19264T (=DSM 44701T), isolated from a smear-ripened cheese.</title>
        <authorList>
            <consortium name="US DOE Joint Genome Institute (JGI-PGF)"/>
            <person name="Walter F."/>
            <person name="Albersmeier A."/>
            <person name="Kalinowski J."/>
            <person name="Ruckert C."/>
        </authorList>
    </citation>
    <scope>NUCLEOTIDE SEQUENCE</scope>
    <source>
        <strain evidence="1">CCM 7684</strain>
    </source>
</reference>
<evidence type="ECO:0000313" key="2">
    <source>
        <dbReference type="Proteomes" id="UP000602745"/>
    </source>
</evidence>
<dbReference type="AlphaFoldDB" id="A0A8J2VW15"/>
<sequence>MPFFEVFDFGATPQQRAAATRLMTKALCEAYDIKPDIISAYFLDIGPNSYGHEAIFGESAAEKRLFVKLHAFRRPDQMRRTAARSLTDALAKAYGAPSKSIAVYFFDRDPDQVSHDGILASD</sequence>
<evidence type="ECO:0008006" key="3">
    <source>
        <dbReference type="Google" id="ProtNLM"/>
    </source>
</evidence>
<dbReference type="SUPFAM" id="SSF55331">
    <property type="entry name" value="Tautomerase/MIF"/>
    <property type="match status" value="2"/>
</dbReference>
<dbReference type="Gene3D" id="3.30.429.10">
    <property type="entry name" value="Macrophage Migration Inhibitory Factor"/>
    <property type="match status" value="1"/>
</dbReference>
<evidence type="ECO:0000313" key="1">
    <source>
        <dbReference type="EMBL" id="GGE41327.1"/>
    </source>
</evidence>
<name>A0A8J2VW15_9RHOB</name>
<dbReference type="Proteomes" id="UP000602745">
    <property type="component" value="Unassembled WGS sequence"/>
</dbReference>
<dbReference type="RefSeq" id="WP_188409444.1">
    <property type="nucleotide sequence ID" value="NZ_BMCP01000002.1"/>
</dbReference>
<dbReference type="EMBL" id="BMCP01000002">
    <property type="protein sequence ID" value="GGE41327.1"/>
    <property type="molecule type" value="Genomic_DNA"/>
</dbReference>
<accession>A0A8J2VW15</accession>
<organism evidence="1 2">
    <name type="scientific">Agaricicola taiwanensis</name>
    <dbReference type="NCBI Taxonomy" id="591372"/>
    <lineage>
        <taxon>Bacteria</taxon>
        <taxon>Pseudomonadati</taxon>
        <taxon>Pseudomonadota</taxon>
        <taxon>Alphaproteobacteria</taxon>
        <taxon>Rhodobacterales</taxon>
        <taxon>Paracoccaceae</taxon>
        <taxon>Agaricicola</taxon>
    </lineage>
</organism>
<comment type="caution">
    <text evidence="1">The sequence shown here is derived from an EMBL/GenBank/DDBJ whole genome shotgun (WGS) entry which is preliminary data.</text>
</comment>
<proteinExistence type="predicted"/>
<protein>
    <recommendedName>
        <fullName evidence="3">Tautomerase family protein</fullName>
    </recommendedName>
</protein>
<reference evidence="1" key="2">
    <citation type="submission" date="2020-09" db="EMBL/GenBank/DDBJ databases">
        <authorList>
            <person name="Sun Q."/>
            <person name="Sedlacek I."/>
        </authorList>
    </citation>
    <scope>NUCLEOTIDE SEQUENCE</scope>
    <source>
        <strain evidence="1">CCM 7684</strain>
    </source>
</reference>
<keyword evidence="2" id="KW-1185">Reference proteome</keyword>
<dbReference type="InterPro" id="IPR014347">
    <property type="entry name" value="Tautomerase/MIF_sf"/>
</dbReference>
<gene>
    <name evidence="1" type="ORF">GCM10007276_18400</name>
</gene>